<accession>A0A094PWW3</accession>
<keyword evidence="4" id="KW-1003">Cell membrane</keyword>
<reference evidence="9" key="1">
    <citation type="submission" date="2014-05" db="EMBL/GenBank/DDBJ databases">
        <title>Key roles for freshwater Actinobacteria revealed by deep metagenomic sequencing.</title>
        <authorList>
            <person name="Ghai R."/>
            <person name="Mizuno C.M."/>
            <person name="Picazo A."/>
            <person name="Camacho A."/>
            <person name="Rodriguez-Valera F."/>
        </authorList>
    </citation>
    <scope>NUCLEOTIDE SEQUENCE</scope>
</reference>
<dbReference type="GO" id="GO:0005886">
    <property type="term" value="C:plasma membrane"/>
    <property type="evidence" value="ECO:0007669"/>
    <property type="project" value="UniProtKB-SubCell"/>
</dbReference>
<evidence type="ECO:0008006" key="10">
    <source>
        <dbReference type="Google" id="ProtNLM"/>
    </source>
</evidence>
<comment type="caution">
    <text evidence="9">The sequence shown here is derived from an EMBL/GenBank/DDBJ whole genome shotgun (WGS) entry which is preliminary data.</text>
</comment>
<name>A0A094PWW3_9ZZZZ</name>
<keyword evidence="6 8" id="KW-1133">Transmembrane helix</keyword>
<dbReference type="PANTHER" id="PTHR34979:SF1">
    <property type="entry name" value="INNER MEMBRANE PROTEIN YGAZ"/>
    <property type="match status" value="1"/>
</dbReference>
<keyword evidence="3" id="KW-0813">Transport</keyword>
<proteinExistence type="inferred from homology"/>
<dbReference type="InterPro" id="IPR011606">
    <property type="entry name" value="Brnchd-chn_aa_trnsp_permease"/>
</dbReference>
<evidence type="ECO:0000313" key="9">
    <source>
        <dbReference type="EMBL" id="KGA16290.1"/>
    </source>
</evidence>
<organism evidence="9">
    <name type="scientific">freshwater metagenome</name>
    <dbReference type="NCBI Taxonomy" id="449393"/>
    <lineage>
        <taxon>unclassified sequences</taxon>
        <taxon>metagenomes</taxon>
        <taxon>ecological metagenomes</taxon>
    </lineage>
</organism>
<gene>
    <name evidence="9" type="ORF">GM50_14950</name>
</gene>
<evidence type="ECO:0000256" key="4">
    <source>
        <dbReference type="ARBA" id="ARBA00022475"/>
    </source>
</evidence>
<dbReference type="GO" id="GO:1903785">
    <property type="term" value="P:L-valine transmembrane transport"/>
    <property type="evidence" value="ECO:0007669"/>
    <property type="project" value="TreeGrafter"/>
</dbReference>
<dbReference type="EMBL" id="JNSK01000070">
    <property type="protein sequence ID" value="KGA16290.1"/>
    <property type="molecule type" value="Genomic_DNA"/>
</dbReference>
<evidence type="ECO:0000256" key="7">
    <source>
        <dbReference type="ARBA" id="ARBA00023136"/>
    </source>
</evidence>
<evidence type="ECO:0000256" key="8">
    <source>
        <dbReference type="SAM" id="Phobius"/>
    </source>
</evidence>
<feature type="transmembrane region" description="Helical" evidence="8">
    <location>
        <begin position="69"/>
        <end position="91"/>
    </location>
</feature>
<protein>
    <recommendedName>
        <fullName evidence="10">AzlC family protein</fullName>
    </recommendedName>
</protein>
<dbReference type="AlphaFoldDB" id="A0A094PWW3"/>
<keyword evidence="5 8" id="KW-0812">Transmembrane</keyword>
<keyword evidence="7 8" id="KW-0472">Membrane</keyword>
<evidence type="ECO:0000256" key="6">
    <source>
        <dbReference type="ARBA" id="ARBA00022989"/>
    </source>
</evidence>
<comment type="similarity">
    <text evidence="2">Belongs to the AzlC family.</text>
</comment>
<evidence type="ECO:0000256" key="2">
    <source>
        <dbReference type="ARBA" id="ARBA00010735"/>
    </source>
</evidence>
<evidence type="ECO:0000256" key="3">
    <source>
        <dbReference type="ARBA" id="ARBA00022448"/>
    </source>
</evidence>
<dbReference type="Pfam" id="PF03591">
    <property type="entry name" value="AzlC"/>
    <property type="match status" value="1"/>
</dbReference>
<feature type="transmembrane region" description="Helical" evidence="8">
    <location>
        <begin position="126"/>
        <end position="159"/>
    </location>
</feature>
<comment type="subcellular location">
    <subcellularLocation>
        <location evidence="1">Cell membrane</location>
        <topology evidence="1">Multi-pass membrane protein</topology>
    </subcellularLocation>
</comment>
<evidence type="ECO:0000256" key="5">
    <source>
        <dbReference type="ARBA" id="ARBA00022692"/>
    </source>
</evidence>
<feature type="transmembrane region" description="Helical" evidence="8">
    <location>
        <begin position="97"/>
        <end position="114"/>
    </location>
</feature>
<evidence type="ECO:0000256" key="1">
    <source>
        <dbReference type="ARBA" id="ARBA00004651"/>
    </source>
</evidence>
<dbReference type="PANTHER" id="PTHR34979">
    <property type="entry name" value="INNER MEMBRANE PROTEIN YGAZ"/>
    <property type="match status" value="1"/>
</dbReference>
<sequence>MGSGGSALSATATASLLGTRNLLYGLQMAPLLRTRRLKKVIAAQLTIDESTGVAISQEKNGPRAMAQGFWYTGIGVYIFWNLFTLIGALGAQAMGEPAAFGLDAAVPAAFLGLIWPRLTGRTERALAACALALALALTPYVPAGVPIISTAVLAVHFGLRGRVWR</sequence>